<dbReference type="GO" id="GO:0016887">
    <property type="term" value="F:ATP hydrolysis activity"/>
    <property type="evidence" value="ECO:0007669"/>
    <property type="project" value="InterPro"/>
</dbReference>
<protein>
    <submittedName>
        <fullName evidence="5">ATP-binding cassette domain-containing protein</fullName>
    </submittedName>
</protein>
<dbReference type="AlphaFoldDB" id="A0A3E0U1E8"/>
<keyword evidence="2" id="KW-0547">Nucleotide-binding</keyword>
<dbReference type="CDD" id="cd00267">
    <property type="entry name" value="ABC_ATPase"/>
    <property type="match status" value="1"/>
</dbReference>
<dbReference type="Gene3D" id="3.40.50.300">
    <property type="entry name" value="P-loop containing nucleotide triphosphate hydrolases"/>
    <property type="match status" value="2"/>
</dbReference>
<dbReference type="InterPro" id="IPR003439">
    <property type="entry name" value="ABC_transporter-like_ATP-bd"/>
</dbReference>
<evidence type="ECO:0000256" key="1">
    <source>
        <dbReference type="ARBA" id="ARBA00022448"/>
    </source>
</evidence>
<keyword evidence="1" id="KW-0813">Transport</keyword>
<dbReference type="GO" id="GO:0005524">
    <property type="term" value="F:ATP binding"/>
    <property type="evidence" value="ECO:0007669"/>
    <property type="project" value="UniProtKB-KW"/>
</dbReference>
<dbReference type="PANTHER" id="PTHR43553">
    <property type="entry name" value="HEAVY METAL TRANSPORTER"/>
    <property type="match status" value="1"/>
</dbReference>
<accession>A0A3E0U1E8</accession>
<gene>
    <name evidence="5" type="ORF">DXX94_08530</name>
</gene>
<reference evidence="6" key="1">
    <citation type="submission" date="2018-08" db="EMBL/GenBank/DDBJ databases">
        <title>Thalassotalea euphylliae genome.</title>
        <authorList>
            <person name="Summers S."/>
            <person name="Rice S.A."/>
            <person name="Freckelton M.L."/>
            <person name="Nedved B.T."/>
            <person name="Hadfield M.G."/>
        </authorList>
    </citation>
    <scope>NUCLEOTIDE SEQUENCE [LARGE SCALE GENOMIC DNA]</scope>
    <source>
        <strain evidence="6">H3</strain>
    </source>
</reference>
<evidence type="ECO:0000256" key="2">
    <source>
        <dbReference type="ARBA" id="ARBA00022741"/>
    </source>
</evidence>
<dbReference type="RefSeq" id="WP_116015191.1">
    <property type="nucleotide sequence ID" value="NZ_QUOT01000001.1"/>
</dbReference>
<evidence type="ECO:0000313" key="6">
    <source>
        <dbReference type="Proteomes" id="UP000256899"/>
    </source>
</evidence>
<keyword evidence="6" id="KW-1185">Reference proteome</keyword>
<dbReference type="GO" id="GO:0042626">
    <property type="term" value="F:ATPase-coupled transmembrane transporter activity"/>
    <property type="evidence" value="ECO:0007669"/>
    <property type="project" value="TreeGrafter"/>
</dbReference>
<dbReference type="PROSITE" id="PS00211">
    <property type="entry name" value="ABC_TRANSPORTER_1"/>
    <property type="match status" value="1"/>
</dbReference>
<dbReference type="Pfam" id="PF00005">
    <property type="entry name" value="ABC_tran"/>
    <property type="match status" value="1"/>
</dbReference>
<dbReference type="InterPro" id="IPR003593">
    <property type="entry name" value="AAA+_ATPase"/>
</dbReference>
<dbReference type="Proteomes" id="UP000256899">
    <property type="component" value="Unassembled WGS sequence"/>
</dbReference>
<proteinExistence type="predicted"/>
<evidence type="ECO:0000259" key="4">
    <source>
        <dbReference type="PROSITE" id="PS50893"/>
    </source>
</evidence>
<dbReference type="SUPFAM" id="SSF52540">
    <property type="entry name" value="P-loop containing nucleoside triphosphate hydrolases"/>
    <property type="match status" value="2"/>
</dbReference>
<dbReference type="PROSITE" id="PS50893">
    <property type="entry name" value="ABC_TRANSPORTER_2"/>
    <property type="match status" value="1"/>
</dbReference>
<dbReference type="InterPro" id="IPR027417">
    <property type="entry name" value="P-loop_NTPase"/>
</dbReference>
<dbReference type="GO" id="GO:0043190">
    <property type="term" value="C:ATP-binding cassette (ABC) transporter complex"/>
    <property type="evidence" value="ECO:0007669"/>
    <property type="project" value="TreeGrafter"/>
</dbReference>
<organism evidence="5 6">
    <name type="scientific">Thalassotalea euphylliae</name>
    <dbReference type="NCBI Taxonomy" id="1655234"/>
    <lineage>
        <taxon>Bacteria</taxon>
        <taxon>Pseudomonadati</taxon>
        <taxon>Pseudomonadota</taxon>
        <taxon>Gammaproteobacteria</taxon>
        <taxon>Alteromonadales</taxon>
        <taxon>Colwelliaceae</taxon>
        <taxon>Thalassotalea</taxon>
    </lineage>
</organism>
<evidence type="ECO:0000256" key="3">
    <source>
        <dbReference type="ARBA" id="ARBA00022840"/>
    </source>
</evidence>
<keyword evidence="3 5" id="KW-0067">ATP-binding</keyword>
<dbReference type="PANTHER" id="PTHR43553:SF3">
    <property type="entry name" value="ABC TRANSPORTER ATP-BINDING PROTEIN MODF"/>
    <property type="match status" value="1"/>
</dbReference>
<dbReference type="SMART" id="SM00382">
    <property type="entry name" value="AAA"/>
    <property type="match status" value="1"/>
</dbReference>
<feature type="domain" description="ABC transporter" evidence="4">
    <location>
        <begin position="249"/>
        <end position="475"/>
    </location>
</feature>
<evidence type="ECO:0000313" key="5">
    <source>
        <dbReference type="EMBL" id="REL30758.1"/>
    </source>
</evidence>
<dbReference type="InterPro" id="IPR017871">
    <property type="entry name" value="ABC_transporter-like_CS"/>
</dbReference>
<name>A0A3E0U1E8_9GAMM</name>
<dbReference type="InterPro" id="IPR050095">
    <property type="entry name" value="ECF_ABC_transporter_ATP-bd"/>
</dbReference>
<comment type="caution">
    <text evidence="5">The sequence shown here is derived from an EMBL/GenBank/DDBJ whole genome shotgun (WGS) entry which is preliminary data.</text>
</comment>
<sequence length="478" mass="54518">MFTIEKLSHPDLTIDHWQLSPNQHWCVLTQLGCGEQYLLDLFNGDLVDYQASNLTLPAQDKIAVLSFQALQNLYEVELKRDRSDELNTLDIGRRVRDFVPLSEPNLKLLELIGLSHKLDTGFRQLSTGESRKLMIIKAISDGAKLLICENPNDSLDKESRHKLALLFNQLMAQGIQVIYLINNREDIPTDCQHFAAMSQGRFEVLTDQLSQTTETIDQQIDHYFANQRAEVNWPNQRFPLDNYCHPNLAKLVDCTVRYGDKAVFERFNLTIKPLQHTLIQGKNGSGKSTALQLISGDCPQCFANDVTVFGYRRGSGETIWDIKKHIGMVSSDLHRSYRVRCNVLTVVISGFFDSIGVYQAVSQQHIDDAKQWLAIIGLAAHSQSLFHDLSHGQQRLVLIARALVKSPLMLLLDEPTQGLDETSRHLLLGFLEQLAAMKQTTILYVSHREDEHLPLFTQQLEMYWSSSNWIRVTEANRY</sequence>
<dbReference type="EMBL" id="QUOT01000001">
    <property type="protein sequence ID" value="REL30758.1"/>
    <property type="molecule type" value="Genomic_DNA"/>
</dbReference>